<dbReference type="InterPro" id="IPR036407">
    <property type="entry name" value="DM_DNA-bd_sf"/>
</dbReference>
<dbReference type="PROSITE" id="PS40000">
    <property type="entry name" value="DM_1"/>
    <property type="match status" value="1"/>
</dbReference>
<feature type="region of interest" description="Disordered" evidence="7">
    <location>
        <begin position="403"/>
        <end position="426"/>
    </location>
</feature>
<evidence type="ECO:0000256" key="2">
    <source>
        <dbReference type="ARBA" id="ARBA00022723"/>
    </source>
</evidence>
<protein>
    <submittedName>
        <fullName evidence="9">Doublesex- and mab-3-related transcription factor A2</fullName>
    </submittedName>
</protein>
<evidence type="ECO:0000256" key="7">
    <source>
        <dbReference type="SAM" id="MobiDB-lite"/>
    </source>
</evidence>
<dbReference type="PANTHER" id="PTHR12322:SF116">
    <property type="entry name" value="DOUBLESEX-MAB RELATED 99B"/>
    <property type="match status" value="1"/>
</dbReference>
<evidence type="ECO:0000313" key="9">
    <source>
        <dbReference type="EMBL" id="KAJ6637450.1"/>
    </source>
</evidence>
<evidence type="ECO:0000256" key="1">
    <source>
        <dbReference type="ARBA" id="ARBA00006834"/>
    </source>
</evidence>
<dbReference type="GO" id="GO:0005634">
    <property type="term" value="C:nucleus"/>
    <property type="evidence" value="ECO:0007669"/>
    <property type="project" value="UniProtKB-SubCell"/>
</dbReference>
<dbReference type="SMART" id="SM00301">
    <property type="entry name" value="DM"/>
    <property type="match status" value="1"/>
</dbReference>
<feature type="compositionally biased region" description="Basic and acidic residues" evidence="7">
    <location>
        <begin position="186"/>
        <end position="195"/>
    </location>
</feature>
<name>A0A9Q0MT11_9DIPT</name>
<keyword evidence="5 6" id="KW-0539">Nucleus</keyword>
<accession>A0A9Q0MT11</accession>
<dbReference type="OrthoDB" id="6162476at2759"/>
<evidence type="ECO:0000256" key="6">
    <source>
        <dbReference type="PROSITE-ProRule" id="PRU00070"/>
    </source>
</evidence>
<feature type="compositionally biased region" description="Polar residues" evidence="7">
    <location>
        <begin position="196"/>
        <end position="228"/>
    </location>
</feature>
<dbReference type="Pfam" id="PF03474">
    <property type="entry name" value="DMA"/>
    <property type="match status" value="1"/>
</dbReference>
<comment type="subcellular location">
    <subcellularLocation>
        <location evidence="6">Nucleus</location>
    </subcellularLocation>
</comment>
<keyword evidence="10" id="KW-1185">Reference proteome</keyword>
<reference evidence="9" key="1">
    <citation type="submission" date="2022-07" db="EMBL/GenBank/DDBJ databases">
        <authorList>
            <person name="Trinca V."/>
            <person name="Uliana J.V.C."/>
            <person name="Torres T.T."/>
            <person name="Ward R.J."/>
            <person name="Monesi N."/>
        </authorList>
    </citation>
    <scope>NUCLEOTIDE SEQUENCE</scope>
    <source>
        <strain evidence="9">HSMRA1968</strain>
        <tissue evidence="9">Whole embryos</tissue>
    </source>
</reference>
<dbReference type="Gene3D" id="4.10.1040.10">
    <property type="entry name" value="DM DNA-binding domain"/>
    <property type="match status" value="1"/>
</dbReference>
<feature type="compositionally biased region" description="Acidic residues" evidence="7">
    <location>
        <begin position="229"/>
        <end position="241"/>
    </location>
</feature>
<sequence length="426" mass="46620">MSLPSGVDMTNLMSQHPVLGALPPAFFLRAASERYQRTPKCARCRNHGVVSALKGHKRYCRWRDCVCAKCTLIAERQRVMAAQVALRRQQAQEENEARELGLLYSSVPGQQQQQQQQQSDSQAPPSSGYHSGIPSPPNEHDIGPRVHFSGSESDVESQRMRPERISNTYSPDRPENESPGSKRQRISVETDHDTGSESSPSSPRLKNTSFSLPTVLSPSQAGAPSSPESDLDVDSAPDEATPENLSLKKDDSTSPPSTPSDNLNILRHVGNNNGHGGFLPYHQAQFMGALPSQRSPIDVLLRVFPTRRRSEVETLLQKYRGDVVQAMEAMLSGDDAVHSMPVPAPSPPFSVKSAFSPLVPPVVFNSAVGRYPIFQQQQQQQQQHKRFLAAPYTGTGFLSTIIQSEPDQSETNGNGDRCGSGGDSQE</sequence>
<organism evidence="9 10">
    <name type="scientific">Pseudolycoriella hygida</name>
    <dbReference type="NCBI Taxonomy" id="35572"/>
    <lineage>
        <taxon>Eukaryota</taxon>
        <taxon>Metazoa</taxon>
        <taxon>Ecdysozoa</taxon>
        <taxon>Arthropoda</taxon>
        <taxon>Hexapoda</taxon>
        <taxon>Insecta</taxon>
        <taxon>Pterygota</taxon>
        <taxon>Neoptera</taxon>
        <taxon>Endopterygota</taxon>
        <taxon>Diptera</taxon>
        <taxon>Nematocera</taxon>
        <taxon>Sciaroidea</taxon>
        <taxon>Sciaridae</taxon>
        <taxon>Pseudolycoriella</taxon>
    </lineage>
</organism>
<evidence type="ECO:0000259" key="8">
    <source>
        <dbReference type="PROSITE" id="PS50809"/>
    </source>
</evidence>
<dbReference type="GO" id="GO:0007548">
    <property type="term" value="P:sex differentiation"/>
    <property type="evidence" value="ECO:0007669"/>
    <property type="project" value="TreeGrafter"/>
</dbReference>
<dbReference type="SUPFAM" id="SSF46934">
    <property type="entry name" value="UBA-like"/>
    <property type="match status" value="1"/>
</dbReference>
<feature type="compositionally biased region" description="Low complexity" evidence="7">
    <location>
        <begin position="108"/>
        <end position="127"/>
    </location>
</feature>
<dbReference type="PROSITE" id="PS50809">
    <property type="entry name" value="DM_2"/>
    <property type="match status" value="1"/>
</dbReference>
<comment type="similarity">
    <text evidence="1">Belongs to the DMRT family.</text>
</comment>
<dbReference type="InterPro" id="IPR001275">
    <property type="entry name" value="DM_DNA-bd"/>
</dbReference>
<dbReference type="GO" id="GO:0046872">
    <property type="term" value="F:metal ion binding"/>
    <property type="evidence" value="ECO:0007669"/>
    <property type="project" value="UniProtKB-KW"/>
</dbReference>
<dbReference type="InterPro" id="IPR026607">
    <property type="entry name" value="DMRT"/>
</dbReference>
<feature type="domain" description="DM" evidence="8">
    <location>
        <begin position="41"/>
        <end position="88"/>
    </location>
</feature>
<dbReference type="FunFam" id="4.10.1040.10:FF:000001">
    <property type="entry name" value="doublesex- and mab-3-related transcription factor 1"/>
    <property type="match status" value="1"/>
</dbReference>
<gene>
    <name evidence="9" type="primary">dmrta2</name>
    <name evidence="9" type="ORF">Bhyg_10180</name>
</gene>
<dbReference type="InterPro" id="IPR005173">
    <property type="entry name" value="DMA"/>
</dbReference>
<evidence type="ECO:0000256" key="3">
    <source>
        <dbReference type="ARBA" id="ARBA00022833"/>
    </source>
</evidence>
<dbReference type="GO" id="GO:0000981">
    <property type="term" value="F:DNA-binding transcription factor activity, RNA polymerase II-specific"/>
    <property type="evidence" value="ECO:0007669"/>
    <property type="project" value="TreeGrafter"/>
</dbReference>
<evidence type="ECO:0000313" key="10">
    <source>
        <dbReference type="Proteomes" id="UP001151699"/>
    </source>
</evidence>
<keyword evidence="2 6" id="KW-0479">Metal-binding</keyword>
<dbReference type="PANTHER" id="PTHR12322">
    <property type="entry name" value="DOUBLESEX AND MAB-3 RELATED TRANSCRIPTION FACTOR DMRT"/>
    <property type="match status" value="1"/>
</dbReference>
<dbReference type="GO" id="GO:0000978">
    <property type="term" value="F:RNA polymerase II cis-regulatory region sequence-specific DNA binding"/>
    <property type="evidence" value="ECO:0007669"/>
    <property type="project" value="TreeGrafter"/>
</dbReference>
<dbReference type="Proteomes" id="UP001151699">
    <property type="component" value="Chromosome X"/>
</dbReference>
<evidence type="ECO:0000256" key="4">
    <source>
        <dbReference type="ARBA" id="ARBA00023125"/>
    </source>
</evidence>
<feature type="region of interest" description="Disordered" evidence="7">
    <location>
        <begin position="108"/>
        <end position="266"/>
    </location>
</feature>
<feature type="compositionally biased region" description="Polar residues" evidence="7">
    <location>
        <begin position="403"/>
        <end position="414"/>
    </location>
</feature>
<proteinExistence type="inferred from homology"/>
<dbReference type="AlphaFoldDB" id="A0A9Q0MT11"/>
<dbReference type="Pfam" id="PF00751">
    <property type="entry name" value="DM"/>
    <property type="match status" value="1"/>
</dbReference>
<dbReference type="InterPro" id="IPR009060">
    <property type="entry name" value="UBA-like_sf"/>
</dbReference>
<dbReference type="EMBL" id="WJQU01000003">
    <property type="protein sequence ID" value="KAJ6637450.1"/>
    <property type="molecule type" value="Genomic_DNA"/>
</dbReference>
<keyword evidence="3 6" id="KW-0862">Zinc</keyword>
<feature type="compositionally biased region" description="Gly residues" evidence="7">
    <location>
        <begin position="416"/>
        <end position="426"/>
    </location>
</feature>
<keyword evidence="4 6" id="KW-0238">DNA-binding</keyword>
<evidence type="ECO:0000256" key="5">
    <source>
        <dbReference type="ARBA" id="ARBA00023242"/>
    </source>
</evidence>
<dbReference type="SUPFAM" id="SSF82927">
    <property type="entry name" value="Cysteine-rich DNA binding domain, (DM domain)"/>
    <property type="match status" value="1"/>
</dbReference>
<comment type="caution">
    <text evidence="9">The sequence shown here is derived from an EMBL/GenBank/DDBJ whole genome shotgun (WGS) entry which is preliminary data.</text>
</comment>
<feature type="DNA-binding region" description="DM" evidence="6">
    <location>
        <begin position="41"/>
        <end position="88"/>
    </location>
</feature>